<dbReference type="GO" id="GO:2001070">
    <property type="term" value="F:starch binding"/>
    <property type="evidence" value="ECO:0007669"/>
    <property type="project" value="InterPro"/>
</dbReference>
<feature type="chain" id="PRO_5039219538" description="Alpha-amylase" evidence="7">
    <location>
        <begin position="27"/>
        <end position="674"/>
    </location>
</feature>
<dbReference type="InterPro" id="IPR005085">
    <property type="entry name" value="CBM25"/>
</dbReference>
<dbReference type="STRING" id="36745.CLSAP_49200"/>
<dbReference type="RefSeq" id="WP_015395232.1">
    <property type="nucleotide sequence ID" value="NC_020291.1"/>
</dbReference>
<gene>
    <name evidence="10" type="ORF">Cspa_c51730</name>
</gene>
<dbReference type="EMBL" id="CP004121">
    <property type="protein sequence ID" value="AGF58924.1"/>
    <property type="molecule type" value="Genomic_DNA"/>
</dbReference>
<feature type="domain" description="Carbohydrate binding module family 25" evidence="9">
    <location>
        <begin position="559"/>
        <end position="639"/>
    </location>
</feature>
<dbReference type="Gene3D" id="3.20.20.80">
    <property type="entry name" value="Glycosidases"/>
    <property type="match status" value="1"/>
</dbReference>
<dbReference type="Pfam" id="PF16760">
    <property type="entry name" value="CBM53"/>
    <property type="match status" value="1"/>
</dbReference>
<evidence type="ECO:0000256" key="1">
    <source>
        <dbReference type="ARBA" id="ARBA00001913"/>
    </source>
</evidence>
<reference evidence="10 11" key="1">
    <citation type="submission" date="2013-02" db="EMBL/GenBank/DDBJ databases">
        <title>Genome sequence of Clostridium saccharoperbutylacetonicum N1-4(HMT).</title>
        <authorList>
            <person name="Poehlein A."/>
            <person name="Daniel R."/>
        </authorList>
    </citation>
    <scope>NUCLEOTIDE SEQUENCE [LARGE SCALE GENOMIC DNA]</scope>
    <source>
        <strain evidence="11">N1-4(HMT)</strain>
    </source>
</reference>
<evidence type="ECO:0000256" key="5">
    <source>
        <dbReference type="RuleBase" id="RU003615"/>
    </source>
</evidence>
<dbReference type="AlphaFoldDB" id="M1MLV9"/>
<evidence type="ECO:0000256" key="3">
    <source>
        <dbReference type="ARBA" id="ARBA00022723"/>
    </source>
</evidence>
<dbReference type="SMART" id="SM00642">
    <property type="entry name" value="Aamy"/>
    <property type="match status" value="1"/>
</dbReference>
<dbReference type="Gene3D" id="2.60.40.1180">
    <property type="entry name" value="Golgi alpha-mannosidase II"/>
    <property type="match status" value="1"/>
</dbReference>
<evidence type="ECO:0000256" key="7">
    <source>
        <dbReference type="SAM" id="SignalP"/>
    </source>
</evidence>
<dbReference type="OrthoDB" id="9805159at2"/>
<keyword evidence="6" id="KW-0378">Hydrolase</keyword>
<evidence type="ECO:0000313" key="11">
    <source>
        <dbReference type="Proteomes" id="UP000011728"/>
    </source>
</evidence>
<keyword evidence="4 7" id="KW-0732">Signal</keyword>
<dbReference type="Gene3D" id="2.60.40.10">
    <property type="entry name" value="Immunoglobulins"/>
    <property type="match status" value="1"/>
</dbReference>
<evidence type="ECO:0000259" key="8">
    <source>
        <dbReference type="SMART" id="SM00642"/>
    </source>
</evidence>
<evidence type="ECO:0000256" key="4">
    <source>
        <dbReference type="ARBA" id="ARBA00022729"/>
    </source>
</evidence>
<keyword evidence="3" id="KW-0479">Metal-binding</keyword>
<dbReference type="SMART" id="SM01066">
    <property type="entry name" value="CBM_25"/>
    <property type="match status" value="1"/>
</dbReference>
<comment type="catalytic activity">
    <reaction evidence="6">
        <text>Endohydrolysis of (1-&gt;4)-alpha-D-glucosidic linkages in polysaccharides containing three or more (1-&gt;4)-alpha-linked D-glucose units.</text>
        <dbReference type="EC" id="3.2.1.1"/>
    </reaction>
</comment>
<comment type="similarity">
    <text evidence="2 5">Belongs to the glycosyl hydrolase 13 family.</text>
</comment>
<dbReference type="HOGENOM" id="CLU_006462_7_3_9"/>
<dbReference type="GO" id="GO:0004556">
    <property type="term" value="F:alpha-amylase activity"/>
    <property type="evidence" value="ECO:0007669"/>
    <property type="project" value="UniProtKB-UniRule"/>
</dbReference>
<evidence type="ECO:0000256" key="2">
    <source>
        <dbReference type="ARBA" id="ARBA00008061"/>
    </source>
</evidence>
<evidence type="ECO:0000313" key="10">
    <source>
        <dbReference type="EMBL" id="AGF58924.1"/>
    </source>
</evidence>
<dbReference type="eggNOG" id="COG0366">
    <property type="taxonomic scope" value="Bacteria"/>
</dbReference>
<keyword evidence="11" id="KW-1185">Reference proteome</keyword>
<organism evidence="10 11">
    <name type="scientific">Clostridium saccharoperbutylacetonicum N1-4(HMT)</name>
    <dbReference type="NCBI Taxonomy" id="931276"/>
    <lineage>
        <taxon>Bacteria</taxon>
        <taxon>Bacillati</taxon>
        <taxon>Bacillota</taxon>
        <taxon>Clostridia</taxon>
        <taxon>Eubacteriales</taxon>
        <taxon>Clostridiaceae</taxon>
        <taxon>Clostridium</taxon>
    </lineage>
</organism>
<feature type="signal peptide" evidence="7">
    <location>
        <begin position="1"/>
        <end position="26"/>
    </location>
</feature>
<dbReference type="Pfam" id="PF00128">
    <property type="entry name" value="Alpha-amylase"/>
    <property type="match status" value="1"/>
</dbReference>
<keyword evidence="6 10" id="KW-0326">Glycosidase</keyword>
<protein>
    <recommendedName>
        <fullName evidence="6">Alpha-amylase</fullName>
        <ecNumber evidence="6">3.2.1.1</ecNumber>
    </recommendedName>
</protein>
<evidence type="ECO:0000259" key="9">
    <source>
        <dbReference type="SMART" id="SM01066"/>
    </source>
</evidence>
<dbReference type="SUPFAM" id="SSF51445">
    <property type="entry name" value="(Trans)glycosidases"/>
    <property type="match status" value="1"/>
</dbReference>
<dbReference type="PRINTS" id="PR00110">
    <property type="entry name" value="ALPHAAMYLASE"/>
</dbReference>
<dbReference type="GO" id="GO:0005975">
    <property type="term" value="P:carbohydrate metabolic process"/>
    <property type="evidence" value="ECO:0007669"/>
    <property type="project" value="InterPro"/>
</dbReference>
<sequence length="674" mass="75735">MFRRKFNKVILSILVATIVSSTNMFMSGSKAQAAIGNLSENDTIYQIMVDRFYDGDKTNNATGDAFRNTENLEDDFRYMHGGDWQGVIDKLDYIKGMGYSAIWISPVAEPQMWSRADGTGKVWPTAYHGYNVKDPNKANPYFGTKEKLKELVDKAHEKGIKVIIDIVPNHVGDYMLGKQAYYDIKGFEPAAPFNNPNWYHHNGDIDWSREHSDPQMLDDHDLGGLDDLNQDNSDAKAAMNNAIKSWFDYTGADAARVDAAKCMKPSYINELQKYIGVNTFGENFDMNVDFVKKWVGSDAEWGMLDFPLYQAINNDFASGQSFDDMSSSGTCSIKNILAQDNKYNGYANHMVTFIDNHDRNRFLTVANGNVKKLQNALVFMFTVRGVPTVFQGTEQNKGNANGASINGIADTWNRWSMVKKDYNGNVITDYFNENTDTYKLINKLNSFRQKYEALREGTQREMWSSPHLYAFSRRMDSGENVGQEVVNVFNNSDGDQSATIPIRAESTIKVGDKFVNLFDVNDSITVQQGGVTGKQISVNLGENSGKIYVVNNETPNPDQKNVQYKVSYKNTNAQKVTLHYGTNGWKNIQDVNMTKNSNGEFEATITVNNNDILNYCIHIISPTDYWDNNGGQNWNVKVTKAEDYINDGVKSNLKSVNTTTSAAIDSGIDSTVNR</sequence>
<feature type="domain" description="Glycosyl hydrolase family 13 catalytic" evidence="8">
    <location>
        <begin position="46"/>
        <end position="448"/>
    </location>
</feature>
<keyword evidence="6" id="KW-0119">Carbohydrate metabolism</keyword>
<dbReference type="InterPro" id="IPR006046">
    <property type="entry name" value="Alpha_amylase"/>
</dbReference>
<accession>M1MLV9</accession>
<comment type="cofactor">
    <cofactor evidence="1">
        <name>Ca(2+)</name>
        <dbReference type="ChEBI" id="CHEBI:29108"/>
    </cofactor>
</comment>
<dbReference type="GO" id="GO:0046872">
    <property type="term" value="F:metal ion binding"/>
    <property type="evidence" value="ECO:0007669"/>
    <property type="project" value="UniProtKB-KW"/>
</dbReference>
<dbReference type="Proteomes" id="UP000011728">
    <property type="component" value="Chromosome"/>
</dbReference>
<dbReference type="InterPro" id="IPR006047">
    <property type="entry name" value="GH13_cat_dom"/>
</dbReference>
<dbReference type="InterPro" id="IPR013783">
    <property type="entry name" value="Ig-like_fold"/>
</dbReference>
<dbReference type="PATRIC" id="fig|931276.5.peg.5227"/>
<dbReference type="EC" id="3.2.1.1" evidence="6"/>
<proteinExistence type="inferred from homology"/>
<evidence type="ECO:0000256" key="6">
    <source>
        <dbReference type="RuleBase" id="RU361134"/>
    </source>
</evidence>
<dbReference type="InterPro" id="IPR017853">
    <property type="entry name" value="GH"/>
</dbReference>
<dbReference type="PANTHER" id="PTHR10357:SF215">
    <property type="entry name" value="ALPHA-AMYLASE 1"/>
    <property type="match status" value="1"/>
</dbReference>
<name>M1MLV9_9CLOT</name>
<dbReference type="InterPro" id="IPR013780">
    <property type="entry name" value="Glyco_hydro_b"/>
</dbReference>
<dbReference type="KEGG" id="csr:Cspa_c51730"/>
<dbReference type="PANTHER" id="PTHR10357">
    <property type="entry name" value="ALPHA-AMYLASE FAMILY MEMBER"/>
    <property type="match status" value="1"/>
</dbReference>